<keyword evidence="14" id="KW-1185">Reference proteome</keyword>
<evidence type="ECO:0000256" key="5">
    <source>
        <dbReference type="ARBA" id="ARBA00019087"/>
    </source>
</evidence>
<dbReference type="Proteomes" id="UP001166191">
    <property type="component" value="Unassembled WGS sequence"/>
</dbReference>
<protein>
    <recommendedName>
        <fullName evidence="5">Enterobactin synthase component D</fullName>
    </recommendedName>
    <alternativeName>
        <fullName evidence="7">4'-phosphopantetheinyl transferase EntD</fullName>
    </alternativeName>
    <alternativeName>
        <fullName evidence="8">Enterochelin synthase D</fullName>
    </alternativeName>
</protein>
<evidence type="ECO:0000256" key="1">
    <source>
        <dbReference type="ARBA" id="ARBA00003937"/>
    </source>
</evidence>
<reference evidence="13" key="1">
    <citation type="submission" date="2021-06" db="EMBL/GenBank/DDBJ databases">
        <title>Paracoccus bacterium XHP0099 sp. nov., isolated from the surface waters of the Yellow Sea.</title>
        <authorList>
            <person name="Xue H."/>
            <person name="Zhang D."/>
        </authorList>
    </citation>
    <scope>NUCLEOTIDE SEQUENCE</scope>
    <source>
        <strain evidence="13">XHP0099</strain>
    </source>
</reference>
<comment type="subunit">
    <text evidence="4">EntB, EntD, EntE, and EntF form a multienzyme complex called enterobactin synthase.</text>
</comment>
<evidence type="ECO:0000259" key="11">
    <source>
        <dbReference type="Pfam" id="PF01648"/>
    </source>
</evidence>
<dbReference type="GO" id="GO:0016740">
    <property type="term" value="F:transferase activity"/>
    <property type="evidence" value="ECO:0007669"/>
    <property type="project" value="UniProtKB-KW"/>
</dbReference>
<dbReference type="PANTHER" id="PTHR38096:SF1">
    <property type="entry name" value="ENTEROBACTIN SYNTHASE COMPONENT D"/>
    <property type="match status" value="1"/>
</dbReference>
<proteinExistence type="inferred from homology"/>
<dbReference type="RefSeq" id="WP_216032647.1">
    <property type="nucleotide sequence ID" value="NZ_JAHKNG010000009.1"/>
</dbReference>
<keyword evidence="13" id="KW-0808">Transferase</keyword>
<dbReference type="InterPro" id="IPR003542">
    <property type="entry name" value="Enbac_synth_compD-like"/>
</dbReference>
<dbReference type="EMBL" id="JAHKNG010000009">
    <property type="protein sequence ID" value="MBU3029968.1"/>
    <property type="molecule type" value="Genomic_DNA"/>
</dbReference>
<feature type="domain" description="4'-phosphopantetheinyl transferase" evidence="11">
    <location>
        <begin position="106"/>
        <end position="189"/>
    </location>
</feature>
<evidence type="ECO:0000256" key="6">
    <source>
        <dbReference type="ARBA" id="ARBA00023191"/>
    </source>
</evidence>
<evidence type="ECO:0000256" key="4">
    <source>
        <dbReference type="ARBA" id="ARBA00011503"/>
    </source>
</evidence>
<organism evidence="13 14">
    <name type="scientific">Paracoccus marinaquae</name>
    <dbReference type="NCBI Taxonomy" id="2841926"/>
    <lineage>
        <taxon>Bacteria</taxon>
        <taxon>Pseudomonadati</taxon>
        <taxon>Pseudomonadota</taxon>
        <taxon>Alphaproteobacteria</taxon>
        <taxon>Rhodobacterales</taxon>
        <taxon>Paracoccaceae</taxon>
        <taxon>Paracoccus</taxon>
    </lineage>
</organism>
<evidence type="ECO:0000256" key="9">
    <source>
        <dbReference type="ARBA" id="ARBA00049176"/>
    </source>
</evidence>
<gene>
    <name evidence="13" type="ORF">KNW02_07535</name>
</gene>
<accession>A0ABS6AH98</accession>
<dbReference type="PANTHER" id="PTHR38096">
    <property type="entry name" value="ENTEROBACTIN SYNTHASE COMPONENT D"/>
    <property type="match status" value="1"/>
</dbReference>
<dbReference type="Pfam" id="PF01648">
    <property type="entry name" value="ACPS"/>
    <property type="match status" value="1"/>
</dbReference>
<feature type="domain" description="4'-phosphopantetheinyl transferase N-terminal" evidence="12">
    <location>
        <begin position="33"/>
        <end position="99"/>
    </location>
</feature>
<evidence type="ECO:0000256" key="2">
    <source>
        <dbReference type="ARBA" id="ARBA00004993"/>
    </source>
</evidence>
<evidence type="ECO:0000313" key="13">
    <source>
        <dbReference type="EMBL" id="MBU3029968.1"/>
    </source>
</evidence>
<evidence type="ECO:0000256" key="10">
    <source>
        <dbReference type="ARBA" id="ARBA00049191"/>
    </source>
</evidence>
<comment type="catalytic activity">
    <reaction evidence="9">
        <text>apo-[aryl-carrier protein] + CoA = holo-[aryl-carrier protein] + adenosine 3',5'-bisphosphate + H(+)</text>
        <dbReference type="Rhea" id="RHEA:48404"/>
        <dbReference type="Rhea" id="RHEA-COMP:15903"/>
        <dbReference type="Rhea" id="RHEA-COMP:17557"/>
        <dbReference type="ChEBI" id="CHEBI:15378"/>
        <dbReference type="ChEBI" id="CHEBI:29999"/>
        <dbReference type="ChEBI" id="CHEBI:57287"/>
        <dbReference type="ChEBI" id="CHEBI:58343"/>
        <dbReference type="ChEBI" id="CHEBI:64479"/>
    </reaction>
</comment>
<evidence type="ECO:0000256" key="7">
    <source>
        <dbReference type="ARBA" id="ARBA00029894"/>
    </source>
</evidence>
<comment type="catalytic activity">
    <reaction evidence="10">
        <text>apo-[peptidyl-carrier protein] + CoA = holo-[peptidyl-carrier protein] + adenosine 3',5'-bisphosphate + H(+)</text>
        <dbReference type="Rhea" id="RHEA:46228"/>
        <dbReference type="Rhea" id="RHEA-COMP:11479"/>
        <dbReference type="Rhea" id="RHEA-COMP:11480"/>
        <dbReference type="ChEBI" id="CHEBI:15378"/>
        <dbReference type="ChEBI" id="CHEBI:29999"/>
        <dbReference type="ChEBI" id="CHEBI:57287"/>
        <dbReference type="ChEBI" id="CHEBI:58343"/>
        <dbReference type="ChEBI" id="CHEBI:64479"/>
    </reaction>
</comment>
<dbReference type="Pfam" id="PF17837">
    <property type="entry name" value="4PPT_N"/>
    <property type="match status" value="1"/>
</dbReference>
<sequence length="219" mass="22504">MTGLVQMAGSLFPDGVGVGLVTIGAAPPLWPGEARAVAEAVAHRQAEFAAGRAAARLALLAAGLPEAAIPAGEDRAPLWPEGVVGSITHGEDCALAVAAPQALVQGLGLDVEPDAPLPDDILSEICDGAECAWIAGQVEPLRWARLIFVAKEAAFKCQYPLSRAIFGFDAMHVTVDAESGGLIARFTREIPPFAAGSALEGRFVRTAGLILAGFSRTGA</sequence>
<comment type="caution">
    <text evidence="13">The sequence shown here is derived from an EMBL/GenBank/DDBJ whole genome shotgun (WGS) entry which is preliminary data.</text>
</comment>
<name>A0ABS6AH98_9RHOB</name>
<evidence type="ECO:0000313" key="14">
    <source>
        <dbReference type="Proteomes" id="UP001166191"/>
    </source>
</evidence>
<keyword evidence="6" id="KW-0259">Enterobactin biosynthesis</keyword>
<dbReference type="InterPro" id="IPR008278">
    <property type="entry name" value="4-PPantetheinyl_Trfase_dom"/>
</dbReference>
<comment type="function">
    <text evidence="1">Involved in the biosynthesis of the siderophore enterobactin (enterochelin), which is a macrocyclic trimeric lactone of N-(2,3-dihydroxybenzoyl)-serine. The serine trilactone serves as a scaffolding for the three catechol functionalities that provide hexadentate coordination for the tightly ligated iron(2+) atoms. Plays an essential role in the assembly of the enterobactin by catalyzing the transfer of the 4'-phosphopantetheine (Ppant) moiety from coenzyme A to the apo-domains of both EntB (ArCP domain) and EntF (PCP domain) to yield their holo-forms which make them competent for the activation of 2,3-dihydroxybenzoate (DHB) and L-serine, respectively.</text>
</comment>
<evidence type="ECO:0000259" key="12">
    <source>
        <dbReference type="Pfam" id="PF17837"/>
    </source>
</evidence>
<dbReference type="InterPro" id="IPR041354">
    <property type="entry name" value="4PPT_N"/>
</dbReference>
<comment type="similarity">
    <text evidence="3">Belongs to the P-Pant transferase superfamily. EntD family.</text>
</comment>
<evidence type="ECO:0000256" key="8">
    <source>
        <dbReference type="ARBA" id="ARBA00031996"/>
    </source>
</evidence>
<comment type="pathway">
    <text evidence="2">Siderophore biosynthesis; enterobactin biosynthesis.</text>
</comment>
<evidence type="ECO:0000256" key="3">
    <source>
        <dbReference type="ARBA" id="ARBA00008342"/>
    </source>
</evidence>